<name>A0ABU9D458_9NOCA</name>
<evidence type="ECO:0008006" key="3">
    <source>
        <dbReference type="Google" id="ProtNLM"/>
    </source>
</evidence>
<gene>
    <name evidence="1" type="ORF">AABD04_20485</name>
</gene>
<dbReference type="EMBL" id="JBBPCN010000001">
    <property type="protein sequence ID" value="MEK8073228.1"/>
    <property type="molecule type" value="Genomic_DNA"/>
</dbReference>
<dbReference type="RefSeq" id="WP_341442296.1">
    <property type="nucleotide sequence ID" value="NZ_JBBPCN010000001.1"/>
</dbReference>
<sequence>MMATTDAVDVEMLVEYLTAEITEMHAAPDGWPGHVELALIDAVLSIRAVYGVSADTGVRGAIKRYKAESGRPCWDDLGVLGEADPQWLQTVLGNKQKTGGVPKAEAIVSAAGRLAASAARHASDIDRDSAAQRAAYCGTRGLGPVTWDYFLMLVGHDGVKADTLVTRFVVEALGRGLGSEEVSRLVTDAARRMDMPVSALDHSIWRHMSRHRKS</sequence>
<dbReference type="Proteomes" id="UP001456513">
    <property type="component" value="Unassembled WGS sequence"/>
</dbReference>
<accession>A0ABU9D458</accession>
<reference evidence="1 2" key="1">
    <citation type="submission" date="2024-03" db="EMBL/GenBank/DDBJ databases">
        <title>Rhodococcus navarretei sp. nov. and Pseudarthrobacter quantumdoti sp. nov., two new species with the ability to biosynthesize Quantum Dots isolated from soil samples at Union Glacier, Antarctica.</title>
        <authorList>
            <person name="Vargas M."/>
        </authorList>
    </citation>
    <scope>NUCLEOTIDE SEQUENCE [LARGE SCALE GENOMIC DNA]</scope>
    <source>
        <strain evidence="1 2">EXRC-4A-4</strain>
    </source>
</reference>
<keyword evidence="2" id="KW-1185">Reference proteome</keyword>
<evidence type="ECO:0000313" key="1">
    <source>
        <dbReference type="EMBL" id="MEK8073228.1"/>
    </source>
</evidence>
<evidence type="ECO:0000313" key="2">
    <source>
        <dbReference type="Proteomes" id="UP001456513"/>
    </source>
</evidence>
<comment type="caution">
    <text evidence="1">The sequence shown here is derived from an EMBL/GenBank/DDBJ whole genome shotgun (WGS) entry which is preliminary data.</text>
</comment>
<protein>
    <recommendedName>
        <fullName evidence="3">Heme peroxidase</fullName>
    </recommendedName>
</protein>
<proteinExistence type="predicted"/>
<organism evidence="1 2">
    <name type="scientific">Rhodococcus navarretei</name>
    <dbReference type="NCBI Taxonomy" id="3128981"/>
    <lineage>
        <taxon>Bacteria</taxon>
        <taxon>Bacillati</taxon>
        <taxon>Actinomycetota</taxon>
        <taxon>Actinomycetes</taxon>
        <taxon>Mycobacteriales</taxon>
        <taxon>Nocardiaceae</taxon>
        <taxon>Rhodococcus</taxon>
    </lineage>
</organism>